<protein>
    <submittedName>
        <fullName evidence="2">Uncharacterized protein</fullName>
    </submittedName>
</protein>
<organism evidence="2 3">
    <name type="scientific">Streptomyces koelreuteriae</name>
    <dbReference type="NCBI Taxonomy" id="2838015"/>
    <lineage>
        <taxon>Bacteria</taxon>
        <taxon>Bacillati</taxon>
        <taxon>Actinomycetota</taxon>
        <taxon>Actinomycetes</taxon>
        <taxon>Kitasatosporales</taxon>
        <taxon>Streptomycetaceae</taxon>
        <taxon>Streptomyces</taxon>
    </lineage>
</organism>
<evidence type="ECO:0000313" key="3">
    <source>
        <dbReference type="Proteomes" id="UP000679629"/>
    </source>
</evidence>
<proteinExistence type="predicted"/>
<feature type="region of interest" description="Disordered" evidence="1">
    <location>
        <begin position="1"/>
        <end position="28"/>
    </location>
</feature>
<gene>
    <name evidence="2" type="ORF">KJK29_33730</name>
</gene>
<keyword evidence="3" id="KW-1185">Reference proteome</keyword>
<dbReference type="RefSeq" id="WP_215122947.1">
    <property type="nucleotide sequence ID" value="NZ_CP075896.1"/>
</dbReference>
<dbReference type="Proteomes" id="UP000679629">
    <property type="component" value="Chromosome"/>
</dbReference>
<accession>A0ABX8G0X7</accession>
<sequence length="93" mass="10038">MDGDPGTPLREVPRFHDEINGTGSDVVHYRGEPGPGVLRYEGPSMIQLEALDDRLAYRVTLVEGSAGERTFQWPAAAAAPCARPSMGSARRVT</sequence>
<reference evidence="3" key="1">
    <citation type="submission" date="2021-05" db="EMBL/GenBank/DDBJ databases">
        <title>Direct Submission.</title>
        <authorList>
            <person name="Li K."/>
            <person name="Gao J."/>
        </authorList>
    </citation>
    <scope>NUCLEOTIDE SEQUENCE [LARGE SCALE GENOMIC DNA]</scope>
    <source>
        <strain evidence="3">MG62</strain>
    </source>
</reference>
<dbReference type="EMBL" id="CP075896">
    <property type="protein sequence ID" value="QWB27163.1"/>
    <property type="molecule type" value="Genomic_DNA"/>
</dbReference>
<name>A0ABX8G0X7_9ACTN</name>
<evidence type="ECO:0000256" key="1">
    <source>
        <dbReference type="SAM" id="MobiDB-lite"/>
    </source>
</evidence>
<evidence type="ECO:0000313" key="2">
    <source>
        <dbReference type="EMBL" id="QWB27163.1"/>
    </source>
</evidence>